<dbReference type="SUPFAM" id="SSF52540">
    <property type="entry name" value="P-loop containing nucleoside triphosphate hydrolases"/>
    <property type="match status" value="2"/>
</dbReference>
<dbReference type="PROSITE" id="PS50966">
    <property type="entry name" value="ZF_SWIM"/>
    <property type="match status" value="1"/>
</dbReference>
<keyword evidence="2" id="KW-0862">Zinc</keyword>
<proteinExistence type="predicted"/>
<evidence type="ECO:0000313" key="7">
    <source>
        <dbReference type="Proteomes" id="UP001209229"/>
    </source>
</evidence>
<feature type="domain" description="SWIM-type" evidence="3">
    <location>
        <begin position="57"/>
        <end position="94"/>
    </location>
</feature>
<dbReference type="PROSITE" id="PS51194">
    <property type="entry name" value="HELICASE_CTER"/>
    <property type="match status" value="1"/>
</dbReference>
<feature type="domain" description="Helicase ATP-binding" evidence="4">
    <location>
        <begin position="800"/>
        <end position="958"/>
    </location>
</feature>
<reference evidence="6" key="1">
    <citation type="submission" date="2022-10" db="EMBL/GenBank/DDBJ databases">
        <authorList>
            <person name="Yu W.X."/>
        </authorList>
    </citation>
    <scope>NUCLEOTIDE SEQUENCE</scope>
    <source>
        <strain evidence="6">AAT</strain>
    </source>
</reference>
<keyword evidence="6" id="KW-0067">ATP-binding</keyword>
<keyword evidence="1" id="KW-0378">Hydrolase</keyword>
<dbReference type="InterPro" id="IPR049730">
    <property type="entry name" value="SNF2/RAD54-like_C"/>
</dbReference>
<keyword evidence="6" id="KW-0547">Nucleotide-binding</keyword>
<dbReference type="GO" id="GO:0005524">
    <property type="term" value="F:ATP binding"/>
    <property type="evidence" value="ECO:0007669"/>
    <property type="project" value="InterPro"/>
</dbReference>
<dbReference type="InterPro" id="IPR007527">
    <property type="entry name" value="Znf_SWIM"/>
</dbReference>
<comment type="caution">
    <text evidence="6">The sequence shown here is derived from an EMBL/GenBank/DDBJ whole genome shotgun (WGS) entry which is preliminary data.</text>
</comment>
<dbReference type="Gene3D" id="3.40.50.300">
    <property type="entry name" value="P-loop containing nucleotide triphosphate hydrolases"/>
    <property type="match status" value="1"/>
</dbReference>
<evidence type="ECO:0000313" key="6">
    <source>
        <dbReference type="EMBL" id="MCW3788825.1"/>
    </source>
</evidence>
<dbReference type="AlphaFoldDB" id="A0AAE3M8L1"/>
<dbReference type="PANTHER" id="PTHR10799">
    <property type="entry name" value="SNF2/RAD54 HELICASE FAMILY"/>
    <property type="match status" value="1"/>
</dbReference>
<sequence length="1248" mass="144355">MPEHTKKDYIERFIKFKATDAVIQKGKDLYDEGAVNLTYKSDASDAWHFAVQGSQRYTVIIKDLNKEDIHSKCTCPFEWGTICKHTVASLLYIVDAGDKAMPLDMQNEVTSNSSLRTAHGFLLEDYRFIDADLIKKYSSFSVLNDIKYSSRGIKIKDVIINNHQVIFELFDDYRKETSVTIVKHEDKVYISSDIKAGTPKLNKLETFCLITIAESKTPDLLHIAFNEGLTKIEQETLERYGFDNDDDFSIYFKHIFNPNYGLDVAYQPNQVGLIPIEPIREVEFLSFIEKQNAEVLELDNIPRATDDKALGFVIDFGGDIDELMYDEYDFIDEDPQFEIYAITAKPAKNKRQLASGFKKYDEFEAPIILTDNQRNALDLINELDDKDLSAKKQFVLKKKLILLLSKERFVFVREQGDFKLKKTDLVPAKVSDQFVEAKYHTYEDAKFVGLELKVKIGEAEFNPSELKTLYKKSHIYNMDGVIHLPANFSIAKYIEEGQENIKMVKSYKQKFIADVVIPLSKNFEIEFGDWSGEVESVELDFRSKQIYLSEQYDYLIITPQVEYHHGVSVALNHSGNVLIHQDEDQVREYVRNFELEDDFVDSIAALHPFFEEQKEDKVFYLHYDEFTRNMWFYQFFDKMQSLEVEVFGLKELKNFNYSPHQGKVTTSVSSGQDWFEVDIKVTFGDDTIALKDIKKAILNKQKYIQLANGKVGLLPSEWMHKLEKYFRHGEVKDGKLTVSKLRFSIIDELFDEIDDVEIINEVADKRRRLAQFTEISKTVVPDEIKAELRPYQKEGLNWLNFLDEMGWGGILADDMGLGKTLQVLTFLQHILSKDDTTNLIIVPTTLLFNWQKEIEKFAPNISAYYHYGPNRALSTDAFEAFDIVFTSYGVLLRDVEFLRNFRFNYVILDESQAIKNPASRRYKAVSLINAKNRIALSGTPIENSTFDLFAQMSFVNRGFFGGVSAFKENFSNMIDKEGDENIAAELQRLINPFILRRTKERVAKELPAKTEDVIYCEMDKAQRKVYDAYRNEFRNKLLGKIDEDGVGKSKMMVLEALTRLRQICDSPVLINDDNIDTSESVKIKEIIQHITDKTSKHKILIFSQFVKMLGLIKNELNKRNIEFEYLDGKSSTTQRERSVENFQNNDDLRVFLISLKAGGTGLNLTAADYVYIIDPWWNPAVENQAIDRCYRIGQDKKVFAYRMICKDTVEEKILNLQNKKKKIAGDIVQTDENIMKTLEADDIKDLFS</sequence>
<evidence type="ECO:0000256" key="2">
    <source>
        <dbReference type="PROSITE-ProRule" id="PRU00325"/>
    </source>
</evidence>
<dbReference type="RefSeq" id="WP_301192381.1">
    <property type="nucleotide sequence ID" value="NZ_JAPDPJ010000067.1"/>
</dbReference>
<feature type="domain" description="Helicase C-terminal" evidence="5">
    <location>
        <begin position="1082"/>
        <end position="1243"/>
    </location>
</feature>
<dbReference type="InterPro" id="IPR027417">
    <property type="entry name" value="P-loop_NTPase"/>
</dbReference>
<dbReference type="GO" id="GO:0016787">
    <property type="term" value="F:hydrolase activity"/>
    <property type="evidence" value="ECO:0007669"/>
    <property type="project" value="UniProtKB-KW"/>
</dbReference>
<dbReference type="CDD" id="cd18012">
    <property type="entry name" value="DEXQc_arch_SWI2_SNF2"/>
    <property type="match status" value="1"/>
</dbReference>
<dbReference type="CDD" id="cd18793">
    <property type="entry name" value="SF2_C_SNF"/>
    <property type="match status" value="1"/>
</dbReference>
<accession>A0AAE3M8L1</accession>
<keyword evidence="2" id="KW-0479">Metal-binding</keyword>
<dbReference type="GO" id="GO:0004386">
    <property type="term" value="F:helicase activity"/>
    <property type="evidence" value="ECO:0007669"/>
    <property type="project" value="UniProtKB-KW"/>
</dbReference>
<dbReference type="Proteomes" id="UP001209229">
    <property type="component" value="Unassembled WGS sequence"/>
</dbReference>
<keyword evidence="7" id="KW-1185">Reference proteome</keyword>
<dbReference type="EMBL" id="JAPDPJ010000067">
    <property type="protein sequence ID" value="MCW3788825.1"/>
    <property type="molecule type" value="Genomic_DNA"/>
</dbReference>
<dbReference type="InterPro" id="IPR038718">
    <property type="entry name" value="SNF2-like_sf"/>
</dbReference>
<dbReference type="InterPro" id="IPR014001">
    <property type="entry name" value="Helicase_ATP-bd"/>
</dbReference>
<dbReference type="Gene3D" id="3.40.50.10810">
    <property type="entry name" value="Tandem AAA-ATPase domain"/>
    <property type="match status" value="1"/>
</dbReference>
<dbReference type="PROSITE" id="PS51192">
    <property type="entry name" value="HELICASE_ATP_BIND_1"/>
    <property type="match status" value="1"/>
</dbReference>
<dbReference type="SMART" id="SM00490">
    <property type="entry name" value="HELICc"/>
    <property type="match status" value="1"/>
</dbReference>
<name>A0AAE3M8L1_9BACT</name>
<dbReference type="GO" id="GO:0008270">
    <property type="term" value="F:zinc ion binding"/>
    <property type="evidence" value="ECO:0007669"/>
    <property type="project" value="UniProtKB-KW"/>
</dbReference>
<dbReference type="Pfam" id="PF00271">
    <property type="entry name" value="Helicase_C"/>
    <property type="match status" value="1"/>
</dbReference>
<keyword evidence="2" id="KW-0863">Zinc-finger</keyword>
<evidence type="ECO:0000259" key="5">
    <source>
        <dbReference type="PROSITE" id="PS51194"/>
    </source>
</evidence>
<dbReference type="SMART" id="SM00487">
    <property type="entry name" value="DEXDc"/>
    <property type="match status" value="1"/>
</dbReference>
<gene>
    <name evidence="6" type="ORF">OM075_20305</name>
</gene>
<evidence type="ECO:0000256" key="1">
    <source>
        <dbReference type="ARBA" id="ARBA00022801"/>
    </source>
</evidence>
<keyword evidence="6" id="KW-0347">Helicase</keyword>
<organism evidence="6 7">
    <name type="scientific">Plebeiibacterium sediminum</name>
    <dbReference type="NCBI Taxonomy" id="2992112"/>
    <lineage>
        <taxon>Bacteria</taxon>
        <taxon>Pseudomonadati</taxon>
        <taxon>Bacteroidota</taxon>
        <taxon>Bacteroidia</taxon>
        <taxon>Marinilabiliales</taxon>
        <taxon>Marinilabiliaceae</taxon>
        <taxon>Plebeiibacterium</taxon>
    </lineage>
</organism>
<evidence type="ECO:0000259" key="3">
    <source>
        <dbReference type="PROSITE" id="PS50966"/>
    </source>
</evidence>
<dbReference type="InterPro" id="IPR001650">
    <property type="entry name" value="Helicase_C-like"/>
</dbReference>
<dbReference type="InterPro" id="IPR000330">
    <property type="entry name" value="SNF2_N"/>
</dbReference>
<dbReference type="Pfam" id="PF00176">
    <property type="entry name" value="SNF2-rel_dom"/>
    <property type="match status" value="1"/>
</dbReference>
<evidence type="ECO:0000259" key="4">
    <source>
        <dbReference type="PROSITE" id="PS51192"/>
    </source>
</evidence>
<protein>
    <submittedName>
        <fullName evidence="6">DEAD/DEAH box helicase</fullName>
    </submittedName>
</protein>